<reference evidence="4 5" key="1">
    <citation type="submission" date="2019-04" db="EMBL/GenBank/DDBJ databases">
        <authorList>
            <person name="Van Vliet M D."/>
        </authorList>
    </citation>
    <scope>NUCLEOTIDE SEQUENCE [LARGE SCALE GENOMIC DNA]</scope>
    <source>
        <strain evidence="4 5">F1</strain>
    </source>
</reference>
<dbReference type="Pfam" id="PF00884">
    <property type="entry name" value="Sulfatase"/>
    <property type="match status" value="1"/>
</dbReference>
<sequence>MFNLTVMKNVKRLVVFGLSVAAFQSAIGDRQSEMPNILLIISDDQGYGDFGFTGNDVVQTPAIDRLAAESAFYPYFMVGPACTPTRSSLFTGRNYLDTGVWGVGSRGKVRRDETLIPKFFTPSGYKTWAFGKMDGGLEMMEMTPSDRGFDWFCGITGGYLHQQPELWTPEGRTWTEGWSAELITDAAIEKINEAGDTPWLAVMAHIIPHLWWDSPESYAEPFRKKGYSEDIAQCYGSIKQMDDQIARLLQAVEEAGQAEHTIVLFMSDNGSLDAMNNREMGVWENSEPKRPHSPDWGIRNPGNLIGRKGEVWDNGIRSPLLVRWPGKVKPGIRKQPVGVEDVLPTLLELAQIPEEKHPEHFPFSGTSFSGSLKDRTFSDDRDIFRLATGGPGVPVGEGANTPDMKTLRYSSLHTILRNGNYKFHHLPGGEFRLYDMEKDPAEQNDLSAEYPERTEAMAQRCRLRWDDIAARNRTFQMRQLRINNADRPGASWNINVLQPLRLTGKMDMHDYLGGVKGFRYPGDRADYAVEVQKPLTVSFIAEGTGFDRCAPISLLIDGKPVTAKSRSAEKNVFGPIALPSGTVPFSLAVANDAKAGTAIGEVLKLTLKLEK</sequence>
<feature type="domain" description="Sulfatase N-terminal" evidence="3">
    <location>
        <begin position="35"/>
        <end position="352"/>
    </location>
</feature>
<evidence type="ECO:0000256" key="2">
    <source>
        <dbReference type="ARBA" id="ARBA00022801"/>
    </source>
</evidence>
<dbReference type="PANTHER" id="PTHR42693:SF53">
    <property type="entry name" value="ENDO-4-O-SULFATASE"/>
    <property type="match status" value="1"/>
</dbReference>
<comment type="similarity">
    <text evidence="1">Belongs to the sulfatase family.</text>
</comment>
<keyword evidence="2" id="KW-0378">Hydrolase</keyword>
<evidence type="ECO:0000259" key="3">
    <source>
        <dbReference type="Pfam" id="PF00884"/>
    </source>
</evidence>
<dbReference type="InterPro" id="IPR050738">
    <property type="entry name" value="Sulfatase"/>
</dbReference>
<keyword evidence="5" id="KW-1185">Reference proteome</keyword>
<evidence type="ECO:0000256" key="1">
    <source>
        <dbReference type="ARBA" id="ARBA00008779"/>
    </source>
</evidence>
<protein>
    <submittedName>
        <fullName evidence="4">Arylsulfatase</fullName>
    </submittedName>
</protein>
<dbReference type="PANTHER" id="PTHR42693">
    <property type="entry name" value="ARYLSULFATASE FAMILY MEMBER"/>
    <property type="match status" value="1"/>
</dbReference>
<gene>
    <name evidence="4" type="primary">atsA_126</name>
    <name evidence="4" type="ORF">PDESU_02104</name>
</gene>
<evidence type="ECO:0000313" key="5">
    <source>
        <dbReference type="Proteomes" id="UP000366872"/>
    </source>
</evidence>
<dbReference type="Gene3D" id="3.40.720.10">
    <property type="entry name" value="Alkaline Phosphatase, subunit A"/>
    <property type="match status" value="1"/>
</dbReference>
<dbReference type="EMBL" id="CAAHFG010000001">
    <property type="protein sequence ID" value="VGO13547.1"/>
    <property type="molecule type" value="Genomic_DNA"/>
</dbReference>
<proteinExistence type="inferred from homology"/>
<name>A0A6C2U0Y7_PONDE</name>
<dbReference type="InterPro" id="IPR000917">
    <property type="entry name" value="Sulfatase_N"/>
</dbReference>
<evidence type="ECO:0000313" key="4">
    <source>
        <dbReference type="EMBL" id="VGO13547.1"/>
    </source>
</evidence>
<dbReference type="InterPro" id="IPR017850">
    <property type="entry name" value="Alkaline_phosphatase_core_sf"/>
</dbReference>
<dbReference type="Proteomes" id="UP000366872">
    <property type="component" value="Unassembled WGS sequence"/>
</dbReference>
<dbReference type="Gene3D" id="3.30.1120.10">
    <property type="match status" value="1"/>
</dbReference>
<organism evidence="4 5">
    <name type="scientific">Pontiella desulfatans</name>
    <dbReference type="NCBI Taxonomy" id="2750659"/>
    <lineage>
        <taxon>Bacteria</taxon>
        <taxon>Pseudomonadati</taxon>
        <taxon>Kiritimatiellota</taxon>
        <taxon>Kiritimatiellia</taxon>
        <taxon>Kiritimatiellales</taxon>
        <taxon>Pontiellaceae</taxon>
        <taxon>Pontiella</taxon>
    </lineage>
</organism>
<accession>A0A6C2U0Y7</accession>
<dbReference type="AlphaFoldDB" id="A0A6C2U0Y7"/>
<dbReference type="SUPFAM" id="SSF53649">
    <property type="entry name" value="Alkaline phosphatase-like"/>
    <property type="match status" value="1"/>
</dbReference>
<dbReference type="GO" id="GO:0004065">
    <property type="term" value="F:arylsulfatase activity"/>
    <property type="evidence" value="ECO:0007669"/>
    <property type="project" value="TreeGrafter"/>
</dbReference>